<evidence type="ECO:0000313" key="2">
    <source>
        <dbReference type="EMBL" id="MQU07365.1"/>
    </source>
</evidence>
<evidence type="ECO:0000313" key="1">
    <source>
        <dbReference type="EMBL" id="MQT48247.1"/>
    </source>
</evidence>
<dbReference type="Proteomes" id="UP000466863">
    <property type="component" value="Unassembled WGS sequence"/>
</dbReference>
<dbReference type="Proteomes" id="UP000478064">
    <property type="component" value="Unassembled WGS sequence"/>
</dbReference>
<evidence type="ECO:0000313" key="5">
    <source>
        <dbReference type="Proteomes" id="UP000466863"/>
    </source>
</evidence>
<dbReference type="EMBL" id="WIVU01000036">
    <property type="protein sequence ID" value="MQU07365.1"/>
    <property type="molecule type" value="Genomic_DNA"/>
</dbReference>
<evidence type="ECO:0000313" key="6">
    <source>
        <dbReference type="Proteomes" id="UP000478064"/>
    </source>
</evidence>
<dbReference type="RefSeq" id="WP_048367111.1">
    <property type="nucleotide sequence ID" value="NZ_CP181271.1"/>
</dbReference>
<dbReference type="OrthoDB" id="6997436at2"/>
<accession>A0A0J6IEG2</accession>
<protein>
    <submittedName>
        <fullName evidence="3">Uncharacterized protein</fullName>
    </submittedName>
</protein>
<reference evidence="4 5" key="1">
    <citation type="submission" date="2019-10" db="EMBL/GenBank/DDBJ databases">
        <title>Evaluation of single-gene subtyping targets for Pseudomonas.</title>
        <authorList>
            <person name="Reichler S.J."/>
            <person name="Orsi R.H."/>
            <person name="Wiedmann M."/>
            <person name="Martin N.H."/>
            <person name="Murphy S.I."/>
        </authorList>
    </citation>
    <scope>NUCLEOTIDE SEQUENCE [LARGE SCALE GENOMIC DNA]</scope>
    <source>
        <strain evidence="2 6">FSL R10-1637</strain>
        <strain evidence="3 5">FSL R10-1876</strain>
        <strain evidence="1 4">FSL R10-3257</strain>
    </source>
</reference>
<name>A0A0J6IEG2_9PSED</name>
<organism evidence="3 5">
    <name type="scientific">Pseudomonas helleri</name>
    <dbReference type="NCBI Taxonomy" id="1608996"/>
    <lineage>
        <taxon>Bacteria</taxon>
        <taxon>Pseudomonadati</taxon>
        <taxon>Pseudomonadota</taxon>
        <taxon>Gammaproteobacteria</taxon>
        <taxon>Pseudomonadales</taxon>
        <taxon>Pseudomonadaceae</taxon>
        <taxon>Pseudomonas</taxon>
    </lineage>
</organism>
<comment type="caution">
    <text evidence="3">The sequence shown here is derived from an EMBL/GenBank/DDBJ whole genome shotgun (WGS) entry which is preliminary data.</text>
</comment>
<gene>
    <name evidence="2" type="ORF">GHO27_16885</name>
    <name evidence="3" type="ORF">GHO28_06360</name>
    <name evidence="1" type="ORF">GHO40_16195</name>
</gene>
<dbReference type="Proteomes" id="UP000441404">
    <property type="component" value="Unassembled WGS sequence"/>
</dbReference>
<evidence type="ECO:0000313" key="3">
    <source>
        <dbReference type="EMBL" id="MQU42135.1"/>
    </source>
</evidence>
<dbReference type="EMBL" id="WIVV01000019">
    <property type="protein sequence ID" value="MQU42135.1"/>
    <property type="molecule type" value="Genomic_DNA"/>
</dbReference>
<evidence type="ECO:0000313" key="4">
    <source>
        <dbReference type="Proteomes" id="UP000441404"/>
    </source>
</evidence>
<dbReference type="AlphaFoldDB" id="A0A0J6IEG2"/>
<sequence length="109" mass="12108">MERPLETVALFSLKLAYEAEGQSPILRDDMVMGDYQRDVFAFLVRKGDLEAIKAKIDECIDLAMDAIGGADSPMGRELQKLALGVQQAHSLEQLNAPLLTLKDYLQDIL</sequence>
<proteinExistence type="predicted"/>
<dbReference type="EMBL" id="WIWJ01000029">
    <property type="protein sequence ID" value="MQT48247.1"/>
    <property type="molecule type" value="Genomic_DNA"/>
</dbReference>